<dbReference type="EMBL" id="LZYB01000003">
    <property type="protein sequence ID" value="OBV10931.1"/>
    <property type="molecule type" value="Genomic_DNA"/>
</dbReference>
<gene>
    <name evidence="9" type="ORF">I603_1339</name>
</gene>
<dbReference type="Proteomes" id="UP000092484">
    <property type="component" value="Unassembled WGS sequence"/>
</dbReference>
<evidence type="ECO:0000259" key="8">
    <source>
        <dbReference type="Pfam" id="PF01618"/>
    </source>
</evidence>
<evidence type="ECO:0000256" key="6">
    <source>
        <dbReference type="RuleBase" id="RU004057"/>
    </source>
</evidence>
<dbReference type="InterPro" id="IPR002898">
    <property type="entry name" value="MotA_ExbB_proton_chnl"/>
</dbReference>
<dbReference type="PANTHER" id="PTHR30433">
    <property type="entry name" value="CHEMOTAXIS PROTEIN MOTA"/>
    <property type="match status" value="1"/>
</dbReference>
<dbReference type="PROSITE" id="PS51257">
    <property type="entry name" value="PROKAR_LIPOPROTEIN"/>
    <property type="match status" value="1"/>
</dbReference>
<dbReference type="STRING" id="1300349.I603_1339"/>
<sequence length="225" mass="23816">MSVKFAALIDPGAFMIVVAGTVLACAARCGWHDFGAALREAGALAKPGFDAEANRKALARAVSAIRRDGSHRASPALPPDRALALMLETYLRHGSLEALQRTRRAERALDEARRVSAAQVFVWAGELAPVFGLIGTLFAFTQLAPALGSDTVSVTLAAIATSVLSTLYGALLAHLACHPLASAIERRGIAREQEREKLAEWFLDQIAAPATSPPQDGRAQLRGVA</sequence>
<keyword evidence="5 7" id="KW-0472">Membrane</keyword>
<dbReference type="GO" id="GO:0071978">
    <property type="term" value="P:bacterial-type flagellum-dependent swarming motility"/>
    <property type="evidence" value="ECO:0007669"/>
    <property type="project" value="InterPro"/>
</dbReference>
<proteinExistence type="inferred from homology"/>
<keyword evidence="6" id="KW-0813">Transport</keyword>
<dbReference type="GO" id="GO:0005886">
    <property type="term" value="C:plasma membrane"/>
    <property type="evidence" value="ECO:0007669"/>
    <property type="project" value="UniProtKB-SubCell"/>
</dbReference>
<protein>
    <submittedName>
        <fullName evidence="9">YtxD</fullName>
    </submittedName>
</protein>
<name>A0A1A7BGT8_9SPHN</name>
<feature type="transmembrane region" description="Helical" evidence="7">
    <location>
        <begin position="120"/>
        <end position="140"/>
    </location>
</feature>
<feature type="transmembrane region" description="Helical" evidence="7">
    <location>
        <begin position="152"/>
        <end position="177"/>
    </location>
</feature>
<dbReference type="InterPro" id="IPR047055">
    <property type="entry name" value="MotA-like"/>
</dbReference>
<evidence type="ECO:0000256" key="7">
    <source>
        <dbReference type="SAM" id="Phobius"/>
    </source>
</evidence>
<dbReference type="GO" id="GO:0006935">
    <property type="term" value="P:chemotaxis"/>
    <property type="evidence" value="ECO:0007669"/>
    <property type="project" value="InterPro"/>
</dbReference>
<dbReference type="GO" id="GO:0015031">
    <property type="term" value="P:protein transport"/>
    <property type="evidence" value="ECO:0007669"/>
    <property type="project" value="UniProtKB-KW"/>
</dbReference>
<evidence type="ECO:0000256" key="4">
    <source>
        <dbReference type="ARBA" id="ARBA00022989"/>
    </source>
</evidence>
<reference evidence="9 10" key="1">
    <citation type="submission" date="2016-06" db="EMBL/GenBank/DDBJ databases">
        <title>Genome sequence of Porphyrobacter dokdonensis DSW-74.</title>
        <authorList>
            <person name="Kim J.F."/>
            <person name="Song J.Y."/>
        </authorList>
    </citation>
    <scope>NUCLEOTIDE SEQUENCE [LARGE SCALE GENOMIC DNA]</scope>
    <source>
        <strain evidence="9 10">DSW-74</strain>
    </source>
</reference>
<keyword evidence="10" id="KW-1185">Reference proteome</keyword>
<evidence type="ECO:0000256" key="5">
    <source>
        <dbReference type="ARBA" id="ARBA00023136"/>
    </source>
</evidence>
<evidence type="ECO:0000256" key="3">
    <source>
        <dbReference type="ARBA" id="ARBA00022692"/>
    </source>
</evidence>
<organism evidence="9 10">
    <name type="scientific">Erythrobacter dokdonensis DSW-74</name>
    <dbReference type="NCBI Taxonomy" id="1300349"/>
    <lineage>
        <taxon>Bacteria</taxon>
        <taxon>Pseudomonadati</taxon>
        <taxon>Pseudomonadota</taxon>
        <taxon>Alphaproteobacteria</taxon>
        <taxon>Sphingomonadales</taxon>
        <taxon>Erythrobacteraceae</taxon>
        <taxon>Erythrobacter/Porphyrobacter group</taxon>
        <taxon>Erythrobacter</taxon>
    </lineage>
</organism>
<accession>A0A1A7BGT8</accession>
<keyword evidence="4 7" id="KW-1133">Transmembrane helix</keyword>
<dbReference type="Pfam" id="PF01618">
    <property type="entry name" value="MotA_ExbB"/>
    <property type="match status" value="1"/>
</dbReference>
<feature type="domain" description="MotA/TolQ/ExbB proton channel" evidence="8">
    <location>
        <begin position="93"/>
        <end position="195"/>
    </location>
</feature>
<comment type="similarity">
    <text evidence="6">Belongs to the exbB/tolQ family.</text>
</comment>
<dbReference type="AlphaFoldDB" id="A0A1A7BGT8"/>
<keyword evidence="3 7" id="KW-0812">Transmembrane</keyword>
<keyword evidence="2" id="KW-1003">Cell membrane</keyword>
<keyword evidence="6" id="KW-0653">Protein transport</keyword>
<comment type="subcellular location">
    <subcellularLocation>
        <location evidence="1">Cell membrane</location>
        <topology evidence="1">Multi-pass membrane protein</topology>
    </subcellularLocation>
    <subcellularLocation>
        <location evidence="6">Membrane</location>
        <topology evidence="6">Multi-pass membrane protein</topology>
    </subcellularLocation>
</comment>
<comment type="caution">
    <text evidence="9">The sequence shown here is derived from an EMBL/GenBank/DDBJ whole genome shotgun (WGS) entry which is preliminary data.</text>
</comment>
<evidence type="ECO:0000313" key="10">
    <source>
        <dbReference type="Proteomes" id="UP000092484"/>
    </source>
</evidence>
<evidence type="ECO:0000256" key="2">
    <source>
        <dbReference type="ARBA" id="ARBA00022475"/>
    </source>
</evidence>
<evidence type="ECO:0000313" key="9">
    <source>
        <dbReference type="EMBL" id="OBV10931.1"/>
    </source>
</evidence>
<feature type="transmembrane region" description="Helical" evidence="7">
    <location>
        <begin position="12"/>
        <end position="31"/>
    </location>
</feature>
<evidence type="ECO:0000256" key="1">
    <source>
        <dbReference type="ARBA" id="ARBA00004651"/>
    </source>
</evidence>
<dbReference type="RefSeq" id="WP_068863393.1">
    <property type="nucleotide sequence ID" value="NZ_LZYB01000003.1"/>
</dbReference>